<protein>
    <submittedName>
        <fullName evidence="2">Uncharacterized protein</fullName>
    </submittedName>
</protein>
<evidence type="ECO:0000256" key="1">
    <source>
        <dbReference type="SAM" id="Phobius"/>
    </source>
</evidence>
<comment type="caution">
    <text evidence="2">The sequence shown here is derived from an EMBL/GenBank/DDBJ whole genome shotgun (WGS) entry which is preliminary data.</text>
</comment>
<dbReference type="EMBL" id="JANKHO010000283">
    <property type="protein sequence ID" value="KAJ3512075.1"/>
    <property type="molecule type" value="Genomic_DNA"/>
</dbReference>
<dbReference type="AlphaFoldDB" id="A0A9W8K494"/>
<evidence type="ECO:0000313" key="2">
    <source>
        <dbReference type="EMBL" id="KAJ3512075.1"/>
    </source>
</evidence>
<evidence type="ECO:0000313" key="3">
    <source>
        <dbReference type="Proteomes" id="UP001148786"/>
    </source>
</evidence>
<sequence length="204" mass="23096">MEAIRVVHFRCRLETVVEESESESTLDVRLARRRTLRSYRGRKLTGITLRNAYEAPKRGASAFTTLPSAACNDTPPTPLFQPSVGRHRPPLQTHDGHLGNAPETYKRSTSSTFLDYTSLSSCQPLYLSSYPPLPPPSSTSPTSAIQTLEDPEDSEHPVTLWTLFTITALGYFLFFLLFVVCFVVVLWRIFGWVWREEVVDEGRD</sequence>
<keyword evidence="1" id="KW-0812">Transmembrane</keyword>
<keyword evidence="1" id="KW-0472">Membrane</keyword>
<reference evidence="2" key="1">
    <citation type="submission" date="2022-07" db="EMBL/GenBank/DDBJ databases">
        <title>Genome Sequence of Agrocybe chaxingu.</title>
        <authorList>
            <person name="Buettner E."/>
        </authorList>
    </citation>
    <scope>NUCLEOTIDE SEQUENCE</scope>
    <source>
        <strain evidence="2">MP-N11</strain>
    </source>
</reference>
<keyword evidence="1" id="KW-1133">Transmembrane helix</keyword>
<proteinExistence type="predicted"/>
<keyword evidence="3" id="KW-1185">Reference proteome</keyword>
<organism evidence="2 3">
    <name type="scientific">Agrocybe chaxingu</name>
    <dbReference type="NCBI Taxonomy" id="84603"/>
    <lineage>
        <taxon>Eukaryota</taxon>
        <taxon>Fungi</taxon>
        <taxon>Dikarya</taxon>
        <taxon>Basidiomycota</taxon>
        <taxon>Agaricomycotina</taxon>
        <taxon>Agaricomycetes</taxon>
        <taxon>Agaricomycetidae</taxon>
        <taxon>Agaricales</taxon>
        <taxon>Agaricineae</taxon>
        <taxon>Strophariaceae</taxon>
        <taxon>Agrocybe</taxon>
    </lineage>
</organism>
<dbReference type="Proteomes" id="UP001148786">
    <property type="component" value="Unassembled WGS sequence"/>
</dbReference>
<name>A0A9W8K494_9AGAR</name>
<feature type="transmembrane region" description="Helical" evidence="1">
    <location>
        <begin position="160"/>
        <end position="187"/>
    </location>
</feature>
<accession>A0A9W8K494</accession>
<gene>
    <name evidence="2" type="ORF">NLJ89_g3732</name>
</gene>